<evidence type="ECO:0000313" key="2">
    <source>
        <dbReference type="Proteomes" id="UP000469523"/>
    </source>
</evidence>
<organism evidence="1 2">
    <name type="scientific">Tissierella pigra</name>
    <dbReference type="NCBI Taxonomy" id="2607614"/>
    <lineage>
        <taxon>Bacteria</taxon>
        <taxon>Bacillati</taxon>
        <taxon>Bacillota</taxon>
        <taxon>Tissierellia</taxon>
        <taxon>Tissierellales</taxon>
        <taxon>Tissierellaceae</taxon>
        <taxon>Tissierella</taxon>
    </lineage>
</organism>
<proteinExistence type="predicted"/>
<dbReference type="AlphaFoldDB" id="A0A6N7XVC7"/>
<keyword evidence="2" id="KW-1185">Reference proteome</keyword>
<dbReference type="RefSeq" id="WP_154439819.1">
    <property type="nucleotide sequence ID" value="NZ_VUNQ01000014.1"/>
</dbReference>
<dbReference type="Proteomes" id="UP000469523">
    <property type="component" value="Unassembled WGS sequence"/>
</dbReference>
<gene>
    <name evidence="1" type="ORF">FYJ83_07975</name>
</gene>
<protein>
    <recommendedName>
        <fullName evidence="3">Capsid protein</fullName>
    </recommendedName>
</protein>
<evidence type="ECO:0008006" key="3">
    <source>
        <dbReference type="Google" id="ProtNLM"/>
    </source>
</evidence>
<name>A0A6N7XVC7_9FIRM</name>
<evidence type="ECO:0000313" key="1">
    <source>
        <dbReference type="EMBL" id="MSU01403.1"/>
    </source>
</evidence>
<dbReference type="EMBL" id="VUNQ01000014">
    <property type="protein sequence ID" value="MSU01403.1"/>
    <property type="molecule type" value="Genomic_DNA"/>
</dbReference>
<comment type="caution">
    <text evidence="1">The sequence shown here is derived from an EMBL/GenBank/DDBJ whole genome shotgun (WGS) entry which is preliminary data.</text>
</comment>
<sequence length="270" mass="29028">MAITTFRKNIWEARLLANFHSVSIADVITTKPVDVQGAKIIFNRVGAGSVKDYAGTIAWDEITTTPIEMLMAQKKYFAFSVDDVDKIGLAGELIDATVKEHSDVLAETIDSAVLAKAVAGVKAAHKVGSATTKKTIAKVTEAYDYIVDLGTLLGKAKVPATDRFVVVNNDYLNLLQKDDRFTRNPEVLANGIVANAKINGFTVIVSEEVGAGKVVALHKSAMGYGKAIDNLEAMRLQSAFADGVRGLCVYDSVVLREDAIAVLFYDVTLA</sequence>
<accession>A0A6N7XVC7</accession>
<reference evidence="1 2" key="1">
    <citation type="submission" date="2019-09" db="EMBL/GenBank/DDBJ databases">
        <title>In-depth cultivation of the pig gut microbiome towards novel bacterial diversity and tailored functional studies.</title>
        <authorList>
            <person name="Wylensek D."/>
            <person name="Hitch T.C.A."/>
            <person name="Clavel T."/>
        </authorList>
    </citation>
    <scope>NUCLEOTIDE SEQUENCE [LARGE SCALE GENOMIC DNA]</scope>
    <source>
        <strain evidence="1 2">WCA3-693-APC-4?</strain>
    </source>
</reference>